<keyword evidence="2" id="KW-1185">Reference proteome</keyword>
<organism evidence="1 2">
    <name type="scientific">Boeremia exigua</name>
    <dbReference type="NCBI Taxonomy" id="749465"/>
    <lineage>
        <taxon>Eukaryota</taxon>
        <taxon>Fungi</taxon>
        <taxon>Dikarya</taxon>
        <taxon>Ascomycota</taxon>
        <taxon>Pezizomycotina</taxon>
        <taxon>Dothideomycetes</taxon>
        <taxon>Pleosporomycetidae</taxon>
        <taxon>Pleosporales</taxon>
        <taxon>Pleosporineae</taxon>
        <taxon>Didymellaceae</taxon>
        <taxon>Boeremia</taxon>
    </lineage>
</organism>
<gene>
    <name evidence="1" type="ORF">OPT61_g4904</name>
</gene>
<evidence type="ECO:0000313" key="1">
    <source>
        <dbReference type="EMBL" id="KAJ8112815.1"/>
    </source>
</evidence>
<proteinExistence type="predicted"/>
<dbReference type="Proteomes" id="UP001153331">
    <property type="component" value="Unassembled WGS sequence"/>
</dbReference>
<sequence length="928" mass="102239">MNDTIPAKAAKSAPTTHGRYPLQALYKLLQNLWGFTQSDFLTFILPNAAFGTCIALAGAPFVSSQSTITPWKLVLARLPLVILFNWTNLLVCDIGNQRLSESVLEDKINKPWRPIPSGRITQSEARQALHFLVPLVLAFNHYCLGVGSASAYIMVGAWVYNDLKASDDSWLMRNAMCALAISVYNWGSLKVIVGGGGTGSSSDITDTGFSWICLYGIVIFTTIHVQDLKDTVGDAARGRRTAPLVLGDRIVRWSLALPMSTWGPICGLFCQASIPAVALSTRLLDMAAVVCLDCHGVLDAFTLVKSETAQKAKEQMERDKLAGIQAHLARDHPDPKESVHHPEATREGATSKEAGLQRARNEKAAAKGTERATLPDAESAETVQLSEERFRAVYESGFKTWATLCSLSEENRALLHQCLSPEAVFPGQPSFPQTPTLEHDQYQASISASTLWDSTASMNCRGLLSFEHSVSIDVTAQEPIPLSISSSLQGEDHQTSWFVRNDDYTAILISAWAYILSARWAELMPTTCSLKYNQHQVADYNTTKANGASLENQESIYVDMEHTELEEAQWWATVLSPGQGWQATMHLQNASFISPWSTRLQLTLRLVLLPPPSEPRISASPPTSSKACEYLSRFCARHDVVDQSHAALAAAILLPSLNDGRTLQLAAPKNARSKLSRQAPKGETRYLSPHLCQCPDRFVLLGCNVRGLRPMLLSVFYESEVECNSVTPWLQGALAAIECLGEGDPCIIARACMERTPAVAYLWLGVATLGLQQRYLQDVCRGQIPFDLESAFWSGTLQSFIQQPVSCPPESGGWIKRADECRLLYLSRSDHHTRTPIYQWRPFGSTVIEDVDLAVRLRAACEGHKLRYQGLRWAGSDVIILSDSNGSKPLANGSDLQASDEAVRVRFSALNWEKEVILEITTQGVFEI</sequence>
<comment type="caution">
    <text evidence="1">The sequence shown here is derived from an EMBL/GenBank/DDBJ whole genome shotgun (WGS) entry which is preliminary data.</text>
</comment>
<evidence type="ECO:0000313" key="2">
    <source>
        <dbReference type="Proteomes" id="UP001153331"/>
    </source>
</evidence>
<name>A0ACC2IC89_9PLEO</name>
<dbReference type="EMBL" id="JAPHNI010000296">
    <property type="protein sequence ID" value="KAJ8112815.1"/>
    <property type="molecule type" value="Genomic_DNA"/>
</dbReference>
<protein>
    <submittedName>
        <fullName evidence="1">Uncharacterized protein</fullName>
    </submittedName>
</protein>
<accession>A0ACC2IC89</accession>
<reference evidence="1" key="1">
    <citation type="submission" date="2022-11" db="EMBL/GenBank/DDBJ databases">
        <title>Genome Sequence of Boeremia exigua.</title>
        <authorList>
            <person name="Buettner E."/>
        </authorList>
    </citation>
    <scope>NUCLEOTIDE SEQUENCE</scope>
    <source>
        <strain evidence="1">CU02</strain>
    </source>
</reference>